<dbReference type="EMBL" id="MU032352">
    <property type="protein sequence ID" value="KAF3760917.1"/>
    <property type="molecule type" value="Genomic_DNA"/>
</dbReference>
<sequence length="557" mass="59253">MSLQHVLSLVALCLSLLAPSASDTPKADRAQTPAWLGWGNGIFNNRFQETGSSVDARSASSLKPLCQIDYSPGVSAPPLVQNGVAYFPTWSGLLVALDYATCETVWQINITELIFRSPKTTGLSVGITNVSRTTPVIDGNVLYTGTQAKCLLLAIDVSSGQVMDQLSMHDHPFAILTLSPTFYNGTIYSGVSSQEEVALEVDPTYTCCSFKGTMNAVVFESGKLKIVWTQWMIPESLSGWSGAAIWGSQPSIQVSRSQLFIATGNTYDVPAYVDECQIATGNNTAEVVPDPCLPEEIYQESVVALDLATGAVNWVRHLGALDVYTVACDWTLGIDFGSGPPACDVVPGPDYDFGMAPTFIPASTNTPSGLDTVVVAQKSGWIFALSAETGDVLWYNDVTPGANEGGFMWGIAVDDNSVYYTAFNYARVQYEIQLSGSSNDTVNVSTSVFGALHLIDGKVAWQVPSPPNTSSIVQPTVVNDVVITGISGVQTEPNVDPVAPGSMLVLDKASGSILAEYALGNVLRGGLVPVDEYLLFGTGDKSSTGFPGLFNVYSMNQ</sequence>
<name>A0A9P4XUB3_CRYP1</name>
<dbReference type="PANTHER" id="PTHR32303">
    <property type="entry name" value="QUINOPROTEIN ALCOHOL DEHYDROGENASE (CYTOCHROME C)"/>
    <property type="match status" value="1"/>
</dbReference>
<organism evidence="6 7">
    <name type="scientific">Cryphonectria parasitica (strain ATCC 38755 / EP155)</name>
    <dbReference type="NCBI Taxonomy" id="660469"/>
    <lineage>
        <taxon>Eukaryota</taxon>
        <taxon>Fungi</taxon>
        <taxon>Dikarya</taxon>
        <taxon>Ascomycota</taxon>
        <taxon>Pezizomycotina</taxon>
        <taxon>Sordariomycetes</taxon>
        <taxon>Sordariomycetidae</taxon>
        <taxon>Diaporthales</taxon>
        <taxon>Cryphonectriaceae</taxon>
        <taxon>Cryphonectria-Endothia species complex</taxon>
        <taxon>Cryphonectria</taxon>
    </lineage>
</organism>
<dbReference type="PANTHER" id="PTHR32303:SF10">
    <property type="entry name" value="OUTER MEMBRANE PROTEIN ASSEMBLY FACTOR BAMB"/>
    <property type="match status" value="1"/>
</dbReference>
<evidence type="ECO:0000313" key="7">
    <source>
        <dbReference type="Proteomes" id="UP000803844"/>
    </source>
</evidence>
<dbReference type="Pfam" id="PF13360">
    <property type="entry name" value="PQQ_2"/>
    <property type="match status" value="1"/>
</dbReference>
<feature type="domain" description="Pyrrolo-quinoline quinone repeat" evidence="5">
    <location>
        <begin position="300"/>
        <end position="519"/>
    </location>
</feature>
<dbReference type="SMART" id="SM00564">
    <property type="entry name" value="PQQ"/>
    <property type="match status" value="5"/>
</dbReference>
<keyword evidence="4" id="KW-0732">Signal</keyword>
<evidence type="ECO:0000256" key="3">
    <source>
        <dbReference type="ARBA" id="ARBA00023002"/>
    </source>
</evidence>
<reference evidence="6" key="1">
    <citation type="journal article" date="2020" name="Phytopathology">
        <title>Genome sequence of the chestnut blight fungus Cryphonectria parasitica EP155: A fundamental resource for an archetypical invasive plant pathogen.</title>
        <authorList>
            <person name="Crouch J.A."/>
            <person name="Dawe A."/>
            <person name="Aerts A."/>
            <person name="Barry K."/>
            <person name="Churchill A.C.L."/>
            <person name="Grimwood J."/>
            <person name="Hillman B."/>
            <person name="Milgroom M.G."/>
            <person name="Pangilinan J."/>
            <person name="Smith M."/>
            <person name="Salamov A."/>
            <person name="Schmutz J."/>
            <person name="Yadav J."/>
            <person name="Grigoriev I.V."/>
            <person name="Nuss D."/>
        </authorList>
    </citation>
    <scope>NUCLEOTIDE SEQUENCE</scope>
    <source>
        <strain evidence="6">EP155</strain>
    </source>
</reference>
<evidence type="ECO:0000256" key="4">
    <source>
        <dbReference type="SAM" id="SignalP"/>
    </source>
</evidence>
<dbReference type="GO" id="GO:0016491">
    <property type="term" value="F:oxidoreductase activity"/>
    <property type="evidence" value="ECO:0007669"/>
    <property type="project" value="UniProtKB-KW"/>
</dbReference>
<keyword evidence="3" id="KW-0560">Oxidoreductase</keyword>
<dbReference type="OrthoDB" id="416253at2759"/>
<dbReference type="InterPro" id="IPR011047">
    <property type="entry name" value="Quinoprotein_ADH-like_sf"/>
</dbReference>
<evidence type="ECO:0000256" key="1">
    <source>
        <dbReference type="ARBA" id="ARBA00001931"/>
    </source>
</evidence>
<protein>
    <submittedName>
        <fullName evidence="6">Quino protein alcohol dehydrogenase-like protein</fullName>
    </submittedName>
</protein>
<dbReference type="Gene3D" id="2.140.10.10">
    <property type="entry name" value="Quinoprotein alcohol dehydrogenase-like superfamily"/>
    <property type="match status" value="1"/>
</dbReference>
<keyword evidence="7" id="KW-1185">Reference proteome</keyword>
<comment type="cofactor">
    <cofactor evidence="1">
        <name>pyrroloquinoline quinone</name>
        <dbReference type="ChEBI" id="CHEBI:58442"/>
    </cofactor>
</comment>
<comment type="caution">
    <text evidence="6">The sequence shown here is derived from an EMBL/GenBank/DDBJ whole genome shotgun (WGS) entry which is preliminary data.</text>
</comment>
<dbReference type="AlphaFoldDB" id="A0A9P4XUB3"/>
<dbReference type="InterPro" id="IPR002372">
    <property type="entry name" value="PQQ_rpt_dom"/>
</dbReference>
<evidence type="ECO:0000259" key="5">
    <source>
        <dbReference type="Pfam" id="PF13360"/>
    </source>
</evidence>
<gene>
    <name evidence="6" type="ORF">M406DRAFT_334538</name>
</gene>
<dbReference type="InterPro" id="IPR018391">
    <property type="entry name" value="PQQ_b-propeller_rpt"/>
</dbReference>
<comment type="similarity">
    <text evidence="2">Belongs to the bacterial PQQ dehydrogenase family.</text>
</comment>
<feature type="chain" id="PRO_5040178888" evidence="4">
    <location>
        <begin position="23"/>
        <end position="557"/>
    </location>
</feature>
<dbReference type="GeneID" id="63838079"/>
<evidence type="ECO:0000313" key="6">
    <source>
        <dbReference type="EMBL" id="KAF3760917.1"/>
    </source>
</evidence>
<dbReference type="SUPFAM" id="SSF50998">
    <property type="entry name" value="Quinoprotein alcohol dehydrogenase-like"/>
    <property type="match status" value="2"/>
</dbReference>
<dbReference type="Proteomes" id="UP000803844">
    <property type="component" value="Unassembled WGS sequence"/>
</dbReference>
<evidence type="ECO:0000256" key="2">
    <source>
        <dbReference type="ARBA" id="ARBA00008156"/>
    </source>
</evidence>
<accession>A0A9P4XUB3</accession>
<dbReference type="RefSeq" id="XP_040771896.1">
    <property type="nucleotide sequence ID" value="XM_040920950.1"/>
</dbReference>
<feature type="signal peptide" evidence="4">
    <location>
        <begin position="1"/>
        <end position="22"/>
    </location>
</feature>
<proteinExistence type="inferred from homology"/>